<dbReference type="EMBL" id="BFBY01000003">
    <property type="protein sequence ID" value="GBG04665.1"/>
    <property type="molecule type" value="Genomic_DNA"/>
</dbReference>
<keyword evidence="5 7" id="KW-0472">Membrane</keyword>
<keyword evidence="11" id="KW-1185">Reference proteome</keyword>
<evidence type="ECO:0000256" key="5">
    <source>
        <dbReference type="ARBA" id="ARBA00023136"/>
    </source>
</evidence>
<gene>
    <name evidence="7 10" type="primary">ftsL</name>
    <name evidence="10" type="ORF">LrDSM24759_05790</name>
</gene>
<comment type="subcellular location">
    <subcellularLocation>
        <location evidence="7">Cell membrane</location>
        <topology evidence="7">Single-pass type II membrane protein</topology>
    </subcellularLocation>
    <text evidence="7">Localizes to the division septum where it forms a ring structure.</text>
</comment>
<keyword evidence="1 7" id="KW-1003">Cell membrane</keyword>
<proteinExistence type="inferred from homology"/>
<dbReference type="NCBIfam" id="TIGR02209">
    <property type="entry name" value="ftsL_broad"/>
    <property type="match status" value="1"/>
</dbReference>
<evidence type="ECO:0000256" key="2">
    <source>
        <dbReference type="ARBA" id="ARBA00022618"/>
    </source>
</evidence>
<evidence type="ECO:0000313" key="11">
    <source>
        <dbReference type="Proteomes" id="UP000257317"/>
    </source>
</evidence>
<dbReference type="Proteomes" id="UP000257317">
    <property type="component" value="Unassembled WGS sequence"/>
</dbReference>
<evidence type="ECO:0000256" key="7">
    <source>
        <dbReference type="HAMAP-Rule" id="MF_00910"/>
    </source>
</evidence>
<comment type="function">
    <text evidence="7">Essential cell division protein.</text>
</comment>
<keyword evidence="4 7" id="KW-1133">Transmembrane helix</keyword>
<evidence type="ECO:0000256" key="3">
    <source>
        <dbReference type="ARBA" id="ARBA00022692"/>
    </source>
</evidence>
<protein>
    <recommendedName>
        <fullName evidence="7 8">Cell division protein FtsL</fullName>
    </recommendedName>
</protein>
<reference evidence="11" key="1">
    <citation type="submission" date="2018-03" db="EMBL/GenBank/DDBJ databases">
        <title>New taxa in the Lactobacillus gasseri group.</title>
        <authorList>
            <person name="Tanizawa Y."/>
            <person name="Tohno M."/>
            <person name="Endo A."/>
            <person name="Arita M."/>
        </authorList>
    </citation>
    <scope>NUCLEOTIDE SEQUENCE [LARGE SCALE GENOMIC DNA]</scope>
    <source>
        <strain evidence="11">DSM 24759</strain>
    </source>
</reference>
<comment type="caution">
    <text evidence="10">The sequence shown here is derived from an EMBL/GenBank/DDBJ whole genome shotgun (WGS) entry which is preliminary data.</text>
</comment>
<evidence type="ECO:0000256" key="8">
    <source>
        <dbReference type="NCBIfam" id="TIGR02209"/>
    </source>
</evidence>
<dbReference type="InterPro" id="IPR011922">
    <property type="entry name" value="Cell_div_FtsL"/>
</dbReference>
<evidence type="ECO:0000256" key="4">
    <source>
        <dbReference type="ARBA" id="ARBA00022989"/>
    </source>
</evidence>
<name>A0A2Z6TCW0_9LACO</name>
<dbReference type="HAMAP" id="MF_00910">
    <property type="entry name" value="FtsL"/>
    <property type="match status" value="1"/>
</dbReference>
<keyword evidence="6 7" id="KW-0131">Cell cycle</keyword>
<keyword evidence="3 7" id="KW-0812">Transmembrane</keyword>
<dbReference type="OrthoDB" id="2300328at2"/>
<dbReference type="AlphaFoldDB" id="A0A2Z6TCW0"/>
<dbReference type="GO" id="GO:0005886">
    <property type="term" value="C:plasma membrane"/>
    <property type="evidence" value="ECO:0007669"/>
    <property type="project" value="UniProtKB-SubCell"/>
</dbReference>
<sequence length="121" mass="13513">MADSSAKTYNYQEPVSREAGQPQKKIILNPKNVPLNRLEKSLIVLGSMITLIMMTLLVSASISSTNAQHKLTDSEQSVISTQNRNTDLRQEIGELTSSSRMNKIAKKEGLRLIESNIRNVR</sequence>
<comment type="similarity">
    <text evidence="7">Belongs to the FtsL family.</text>
</comment>
<evidence type="ECO:0000313" key="10">
    <source>
        <dbReference type="EMBL" id="GBG04665.1"/>
    </source>
</evidence>
<feature type="transmembrane region" description="Helical" evidence="7">
    <location>
        <begin position="42"/>
        <end position="62"/>
    </location>
</feature>
<dbReference type="GO" id="GO:0032153">
    <property type="term" value="C:cell division site"/>
    <property type="evidence" value="ECO:0007669"/>
    <property type="project" value="UniProtKB-UniRule"/>
</dbReference>
<evidence type="ECO:0000256" key="1">
    <source>
        <dbReference type="ARBA" id="ARBA00022475"/>
    </source>
</evidence>
<feature type="compositionally biased region" description="Polar residues" evidence="9">
    <location>
        <begin position="1"/>
        <end position="13"/>
    </location>
</feature>
<feature type="region of interest" description="Disordered" evidence="9">
    <location>
        <begin position="1"/>
        <end position="22"/>
    </location>
</feature>
<organism evidence="10 11">
    <name type="scientific">Lactobacillus rodentium</name>
    <dbReference type="NCBI Taxonomy" id="947835"/>
    <lineage>
        <taxon>Bacteria</taxon>
        <taxon>Bacillati</taxon>
        <taxon>Bacillota</taxon>
        <taxon>Bacilli</taxon>
        <taxon>Lactobacillales</taxon>
        <taxon>Lactobacillaceae</taxon>
        <taxon>Lactobacillus</taxon>
    </lineage>
</organism>
<dbReference type="RefSeq" id="WP_117118008.1">
    <property type="nucleotide sequence ID" value="NZ_BFBY01000003.1"/>
</dbReference>
<evidence type="ECO:0000256" key="9">
    <source>
        <dbReference type="SAM" id="MobiDB-lite"/>
    </source>
</evidence>
<dbReference type="GO" id="GO:0043093">
    <property type="term" value="P:FtsZ-dependent cytokinesis"/>
    <property type="evidence" value="ECO:0007669"/>
    <property type="project" value="UniProtKB-UniRule"/>
</dbReference>
<evidence type="ECO:0000256" key="6">
    <source>
        <dbReference type="ARBA" id="ARBA00023306"/>
    </source>
</evidence>
<keyword evidence="2 7" id="KW-0132">Cell division</keyword>
<accession>A0A2Z6TCW0</accession>